<protein>
    <submittedName>
        <fullName evidence="3">Uncharacterized protein</fullName>
    </submittedName>
</protein>
<evidence type="ECO:0000313" key="3">
    <source>
        <dbReference type="WBParaSite" id="SMUV_0000699901-mRNA-1"/>
    </source>
</evidence>
<dbReference type="STRING" id="451379.A0A0N5AQM8"/>
<evidence type="ECO:0000313" key="2">
    <source>
        <dbReference type="Proteomes" id="UP000046393"/>
    </source>
</evidence>
<keyword evidence="2" id="KW-1185">Reference proteome</keyword>
<dbReference type="WBParaSite" id="SMUV_0000699901-mRNA-1">
    <property type="protein sequence ID" value="SMUV_0000699901-mRNA-1"/>
    <property type="gene ID" value="SMUV_0000699901"/>
</dbReference>
<name>A0A0N5AQM8_9BILA</name>
<reference evidence="3" key="1">
    <citation type="submission" date="2017-02" db="UniProtKB">
        <authorList>
            <consortium name="WormBaseParasite"/>
        </authorList>
    </citation>
    <scope>IDENTIFICATION</scope>
</reference>
<keyword evidence="1" id="KW-0812">Transmembrane</keyword>
<keyword evidence="1" id="KW-0472">Membrane</keyword>
<feature type="transmembrane region" description="Helical" evidence="1">
    <location>
        <begin position="81"/>
        <end position="100"/>
    </location>
</feature>
<dbReference type="Proteomes" id="UP000046393">
    <property type="component" value="Unplaced"/>
</dbReference>
<proteinExistence type="predicted"/>
<evidence type="ECO:0000256" key="1">
    <source>
        <dbReference type="SAM" id="Phobius"/>
    </source>
</evidence>
<organism evidence="2 3">
    <name type="scientific">Syphacia muris</name>
    <dbReference type="NCBI Taxonomy" id="451379"/>
    <lineage>
        <taxon>Eukaryota</taxon>
        <taxon>Metazoa</taxon>
        <taxon>Ecdysozoa</taxon>
        <taxon>Nematoda</taxon>
        <taxon>Chromadorea</taxon>
        <taxon>Rhabditida</taxon>
        <taxon>Spirurina</taxon>
        <taxon>Oxyuridomorpha</taxon>
        <taxon>Oxyuroidea</taxon>
        <taxon>Oxyuridae</taxon>
        <taxon>Syphacia</taxon>
    </lineage>
</organism>
<dbReference type="AlphaFoldDB" id="A0A0N5AQM8"/>
<sequence length="171" mass="20223">MHYGCATKTVMREKRCAICKEPYKYFRYGTIFHYIWRYPCRTTLPFLFYIAVLCCMAYKLFGANIPNARFIEYIVLLRWELTIFLFASLILVPWITYTCIIGRREFVRKRGQVIVFDRFTMKRLRDNYGTCCNQTSINTPIDFEKEKCLAASTPLPDTSTSGEDLKHFLLP</sequence>
<feature type="transmembrane region" description="Helical" evidence="1">
    <location>
        <begin position="43"/>
        <end position="61"/>
    </location>
</feature>
<keyword evidence="1" id="KW-1133">Transmembrane helix</keyword>
<accession>A0A0N5AQM8</accession>